<keyword evidence="1" id="KW-1133">Transmembrane helix</keyword>
<reference evidence="2 3" key="1">
    <citation type="submission" date="2019-08" db="EMBL/GenBank/DDBJ databases">
        <title>Whole genome sequencing of chitin degrading bacteria Chitinophaga pinensis YS16.</title>
        <authorList>
            <person name="Singh R.P."/>
            <person name="Manchanda G."/>
            <person name="Maurya I.K."/>
            <person name="Joshi N.K."/>
            <person name="Srivastava A.K."/>
        </authorList>
    </citation>
    <scope>NUCLEOTIDE SEQUENCE [LARGE SCALE GENOMIC DNA]</scope>
    <source>
        <strain evidence="2 3">YS-16</strain>
    </source>
</reference>
<accession>A0A5C6LRN2</accession>
<dbReference type="OrthoDB" id="3173919at2"/>
<gene>
    <name evidence="2" type="ORF">FEF09_17355</name>
</gene>
<dbReference type="InterPro" id="IPR025962">
    <property type="entry name" value="SdpI/YhfL"/>
</dbReference>
<keyword evidence="1" id="KW-0472">Membrane</keyword>
<proteinExistence type="predicted"/>
<keyword evidence="3" id="KW-1185">Reference proteome</keyword>
<dbReference type="EMBL" id="VOHS01000017">
    <property type="protein sequence ID" value="TWV99267.1"/>
    <property type="molecule type" value="Genomic_DNA"/>
</dbReference>
<organism evidence="2 3">
    <name type="scientific">Chitinophaga pinensis</name>
    <dbReference type="NCBI Taxonomy" id="79329"/>
    <lineage>
        <taxon>Bacteria</taxon>
        <taxon>Pseudomonadati</taxon>
        <taxon>Bacteroidota</taxon>
        <taxon>Chitinophagia</taxon>
        <taxon>Chitinophagales</taxon>
        <taxon>Chitinophagaceae</taxon>
        <taxon>Chitinophaga</taxon>
    </lineage>
</organism>
<name>A0A5C6LRN2_9BACT</name>
<evidence type="ECO:0000313" key="3">
    <source>
        <dbReference type="Proteomes" id="UP000318815"/>
    </source>
</evidence>
<keyword evidence="1" id="KW-0812">Transmembrane</keyword>
<dbReference type="AlphaFoldDB" id="A0A5C6LRN2"/>
<evidence type="ECO:0000313" key="2">
    <source>
        <dbReference type="EMBL" id="TWV99267.1"/>
    </source>
</evidence>
<dbReference type="Pfam" id="PF13630">
    <property type="entry name" value="SdpI"/>
    <property type="match status" value="1"/>
</dbReference>
<sequence length="66" mass="7160">MESDENWQLANQYSNSVMLKAGLGLMLIGVILSFFAFNQAVMGVLTGVSALAGGIVIFFFTEKQLK</sequence>
<feature type="transmembrane region" description="Helical" evidence="1">
    <location>
        <begin position="43"/>
        <end position="61"/>
    </location>
</feature>
<dbReference type="Proteomes" id="UP000318815">
    <property type="component" value="Unassembled WGS sequence"/>
</dbReference>
<evidence type="ECO:0000256" key="1">
    <source>
        <dbReference type="SAM" id="Phobius"/>
    </source>
</evidence>
<comment type="caution">
    <text evidence="2">The sequence shown here is derived from an EMBL/GenBank/DDBJ whole genome shotgun (WGS) entry which is preliminary data.</text>
</comment>
<protein>
    <submittedName>
        <fullName evidence="2">SdpI family protein</fullName>
    </submittedName>
</protein>
<feature type="transmembrane region" description="Helical" evidence="1">
    <location>
        <begin position="17"/>
        <end position="37"/>
    </location>
</feature>